<dbReference type="Proteomes" id="UP000041254">
    <property type="component" value="Unassembled WGS sequence"/>
</dbReference>
<evidence type="ECO:0000313" key="1">
    <source>
        <dbReference type="EMBL" id="CEM30133.1"/>
    </source>
</evidence>
<reference evidence="1 2" key="1">
    <citation type="submission" date="2014-11" db="EMBL/GenBank/DDBJ databases">
        <authorList>
            <person name="Zhu J."/>
            <person name="Qi W."/>
            <person name="Song R."/>
        </authorList>
    </citation>
    <scope>NUCLEOTIDE SEQUENCE [LARGE SCALE GENOMIC DNA]</scope>
</reference>
<gene>
    <name evidence="1" type="ORF">Vbra_18020</name>
</gene>
<keyword evidence="2" id="KW-1185">Reference proteome</keyword>
<dbReference type="InParanoid" id="A0A0G4GJN9"/>
<name>A0A0G4GJN9_VITBC</name>
<evidence type="ECO:0000313" key="2">
    <source>
        <dbReference type="Proteomes" id="UP000041254"/>
    </source>
</evidence>
<proteinExistence type="predicted"/>
<sequence length="309" mass="34230">MREGIQTSLFRGPCWFQGNRPTSSHEVALEFTGNVLPRHGFVCHRALETVEGATTVEVVDQDDWEPDPDDAEQPDPLVFEHLPPNAFSAATLLWIHTINGLAIARRLVTKMPAVKRIDLSQPYPTEEDAVGVLQAVGGERELERFEAKWVKGVGEGGLTWGDIADQLPTISKVDVTVEVPDDLGDGDAAGEFGIACVTEGSRSSPSGRGPATPSSGWAIALFHERVYVMSQELMRAAKMYNHVTPRDILVFIKHFLGLVREKRELTKFKDTEEQVDEMLVWLAEKDKDLAVLAAKKRRTGVFLFPFPLA</sequence>
<dbReference type="AlphaFoldDB" id="A0A0G4GJN9"/>
<dbReference type="EMBL" id="CDMY01000688">
    <property type="protein sequence ID" value="CEM30133.1"/>
    <property type="molecule type" value="Genomic_DNA"/>
</dbReference>
<protein>
    <submittedName>
        <fullName evidence="1">Uncharacterized protein</fullName>
    </submittedName>
</protein>
<accession>A0A0G4GJN9</accession>
<organism evidence="1 2">
    <name type="scientific">Vitrella brassicaformis (strain CCMP3155)</name>
    <dbReference type="NCBI Taxonomy" id="1169540"/>
    <lineage>
        <taxon>Eukaryota</taxon>
        <taxon>Sar</taxon>
        <taxon>Alveolata</taxon>
        <taxon>Colpodellida</taxon>
        <taxon>Vitrellaceae</taxon>
        <taxon>Vitrella</taxon>
    </lineage>
</organism>
<dbReference type="VEuPathDB" id="CryptoDB:Vbra_18020"/>